<dbReference type="Pfam" id="PF02464">
    <property type="entry name" value="CinA"/>
    <property type="match status" value="1"/>
</dbReference>
<sequence>MCDSDCTCGFDLPVTSYRIRFSDPTYQPTSSLDSKMSTSKCVKRSSETIYDIAKDVIRLLKEEKETIGAAESLTGGSIMAALTAVEGASSVCRGGIVSYSTGIKVNILGVSQSLITKHGVVNGEVAEQMAAGARSITTLDTPTTWGLSTTGVAGPGAEEGKAPGTVLIGISRAGQDKSFGPFYFPGDRDAVRKATVKEALEQLRELLRERDNMDERP</sequence>
<protein>
    <submittedName>
        <fullName evidence="2">Competence-damaged protein-domain-containing protein</fullName>
    </submittedName>
</protein>
<dbReference type="InterPro" id="IPR036653">
    <property type="entry name" value="CinA-like_C"/>
</dbReference>
<evidence type="ECO:0000259" key="1">
    <source>
        <dbReference type="Pfam" id="PF02464"/>
    </source>
</evidence>
<dbReference type="RefSeq" id="XP_046044845.1">
    <property type="nucleotide sequence ID" value="XM_046193707.1"/>
</dbReference>
<dbReference type="AlphaFoldDB" id="A0A9P9JXV9"/>
<dbReference type="OrthoDB" id="2350783at2759"/>
<dbReference type="NCBIfam" id="TIGR00199">
    <property type="entry name" value="PncC_domain"/>
    <property type="match status" value="1"/>
</dbReference>
<keyword evidence="3" id="KW-1185">Reference proteome</keyword>
<proteinExistence type="predicted"/>
<feature type="domain" description="CinA C-terminal" evidence="1">
    <location>
        <begin position="51"/>
        <end position="207"/>
    </location>
</feature>
<dbReference type="Gene3D" id="3.90.950.20">
    <property type="entry name" value="CinA-like"/>
    <property type="match status" value="1"/>
</dbReference>
<evidence type="ECO:0000313" key="3">
    <source>
        <dbReference type="Proteomes" id="UP000720189"/>
    </source>
</evidence>
<gene>
    <name evidence="2" type="ORF">BKA55DRAFT_578418</name>
</gene>
<dbReference type="SUPFAM" id="SSF142433">
    <property type="entry name" value="CinA-like"/>
    <property type="match status" value="1"/>
</dbReference>
<comment type="caution">
    <text evidence="2">The sequence shown here is derived from an EMBL/GenBank/DDBJ whole genome shotgun (WGS) entry which is preliminary data.</text>
</comment>
<organism evidence="2 3">
    <name type="scientific">Fusarium redolens</name>
    <dbReference type="NCBI Taxonomy" id="48865"/>
    <lineage>
        <taxon>Eukaryota</taxon>
        <taxon>Fungi</taxon>
        <taxon>Dikarya</taxon>
        <taxon>Ascomycota</taxon>
        <taxon>Pezizomycotina</taxon>
        <taxon>Sordariomycetes</taxon>
        <taxon>Hypocreomycetidae</taxon>
        <taxon>Hypocreales</taxon>
        <taxon>Nectriaceae</taxon>
        <taxon>Fusarium</taxon>
        <taxon>Fusarium redolens species complex</taxon>
    </lineage>
</organism>
<dbReference type="InterPro" id="IPR008136">
    <property type="entry name" value="CinA_C"/>
</dbReference>
<dbReference type="EMBL" id="JAGMUX010000016">
    <property type="protein sequence ID" value="KAH7236715.1"/>
    <property type="molecule type" value="Genomic_DNA"/>
</dbReference>
<evidence type="ECO:0000313" key="2">
    <source>
        <dbReference type="EMBL" id="KAH7236715.1"/>
    </source>
</evidence>
<dbReference type="GeneID" id="70223661"/>
<name>A0A9P9JXV9_FUSRE</name>
<dbReference type="Proteomes" id="UP000720189">
    <property type="component" value="Unassembled WGS sequence"/>
</dbReference>
<reference evidence="2" key="1">
    <citation type="journal article" date="2021" name="Nat. Commun.">
        <title>Genetic determinants of endophytism in the Arabidopsis root mycobiome.</title>
        <authorList>
            <person name="Mesny F."/>
            <person name="Miyauchi S."/>
            <person name="Thiergart T."/>
            <person name="Pickel B."/>
            <person name="Atanasova L."/>
            <person name="Karlsson M."/>
            <person name="Huettel B."/>
            <person name="Barry K.W."/>
            <person name="Haridas S."/>
            <person name="Chen C."/>
            <person name="Bauer D."/>
            <person name="Andreopoulos W."/>
            <person name="Pangilinan J."/>
            <person name="LaButti K."/>
            <person name="Riley R."/>
            <person name="Lipzen A."/>
            <person name="Clum A."/>
            <person name="Drula E."/>
            <person name="Henrissat B."/>
            <person name="Kohler A."/>
            <person name="Grigoriev I.V."/>
            <person name="Martin F.M."/>
            <person name="Hacquard S."/>
        </authorList>
    </citation>
    <scope>NUCLEOTIDE SEQUENCE</scope>
    <source>
        <strain evidence="2">MPI-CAGE-AT-0023</strain>
    </source>
</reference>
<accession>A0A9P9JXV9</accession>